<name>A0A1S3KCY4_LINAN</name>
<evidence type="ECO:0000256" key="6">
    <source>
        <dbReference type="SAM" id="MobiDB-lite"/>
    </source>
</evidence>
<feature type="transmembrane region" description="Helical" evidence="7">
    <location>
        <begin position="165"/>
        <end position="187"/>
    </location>
</feature>
<keyword evidence="4 7" id="KW-1133">Transmembrane helix</keyword>
<evidence type="ECO:0000256" key="2">
    <source>
        <dbReference type="ARBA" id="ARBA00009565"/>
    </source>
</evidence>
<feature type="transmembrane region" description="Helical" evidence="7">
    <location>
        <begin position="131"/>
        <end position="153"/>
    </location>
</feature>
<dbReference type="AlphaFoldDB" id="A0A1S3KCY4"/>
<sequence>MSDQPPSYTESEGGQQKPYPTQPAPYNPQYGPPQGQYGPPQGQYILPPQGQYMPPPQGQYLAVPQGQYMPPPQGQVVIMNQQQQLKPVLPGIRPGWAHDSALRCAAIQITCGILAVILGIVGIAIGAHLAFLGTGIWCGVSFIIAGGVGVGAAKKKTTCLLVSHMMLSILSTLTSTVLLSFASIGLYEEINFCLKDSGYYESYSHTDGYSVEIYNMCKSIVSGKYAEHSLLLIIAFLEAVVALISSALTCRGTCCAPKQQQGQVMYTTSPYGQQAITIQYGQPVMTTTGYITPGGQPPPLQPVATNPTTPQQV</sequence>
<dbReference type="InterPro" id="IPR007237">
    <property type="entry name" value="CD20-like"/>
</dbReference>
<feature type="compositionally biased region" description="Polar residues" evidence="6">
    <location>
        <begin position="1"/>
        <end position="14"/>
    </location>
</feature>
<evidence type="ECO:0000256" key="4">
    <source>
        <dbReference type="ARBA" id="ARBA00022989"/>
    </source>
</evidence>
<feature type="region of interest" description="Disordered" evidence="6">
    <location>
        <begin position="294"/>
        <end position="313"/>
    </location>
</feature>
<protein>
    <submittedName>
        <fullName evidence="9">Uncharacterized protein LOC106180777 isoform X2</fullName>
    </submittedName>
</protein>
<keyword evidence="5 7" id="KW-0472">Membrane</keyword>
<evidence type="ECO:0000256" key="1">
    <source>
        <dbReference type="ARBA" id="ARBA00004141"/>
    </source>
</evidence>
<gene>
    <name evidence="9" type="primary">LOC106180777</name>
</gene>
<proteinExistence type="inferred from homology"/>
<reference evidence="9" key="1">
    <citation type="submission" date="2025-08" db="UniProtKB">
        <authorList>
            <consortium name="RefSeq"/>
        </authorList>
    </citation>
    <scope>IDENTIFICATION</scope>
    <source>
        <tissue evidence="9">Gonads</tissue>
    </source>
</reference>
<comment type="subcellular location">
    <subcellularLocation>
        <location evidence="1">Membrane</location>
        <topology evidence="1">Multi-pass membrane protein</topology>
    </subcellularLocation>
</comment>
<comment type="similarity">
    <text evidence="2">Belongs to the MS4A family.</text>
</comment>
<dbReference type="InterPro" id="IPR030417">
    <property type="entry name" value="MS4A"/>
</dbReference>
<feature type="compositionally biased region" description="Polar residues" evidence="6">
    <location>
        <begin position="303"/>
        <end position="313"/>
    </location>
</feature>
<dbReference type="RefSeq" id="XP_013420357.1">
    <property type="nucleotide sequence ID" value="XM_013564903.1"/>
</dbReference>
<evidence type="ECO:0000313" key="8">
    <source>
        <dbReference type="Proteomes" id="UP000085678"/>
    </source>
</evidence>
<dbReference type="OMA" id="ESIFIVW"/>
<dbReference type="PANTHER" id="PTHR23320:SF165">
    <property type="entry name" value="MARVEL DOMAIN-CONTAINING PROTEIN"/>
    <property type="match status" value="1"/>
</dbReference>
<feature type="region of interest" description="Disordered" evidence="6">
    <location>
        <begin position="1"/>
        <end position="49"/>
    </location>
</feature>
<dbReference type="Proteomes" id="UP000085678">
    <property type="component" value="Unplaced"/>
</dbReference>
<dbReference type="OrthoDB" id="10042560at2759"/>
<feature type="compositionally biased region" description="Low complexity" evidence="6">
    <location>
        <begin position="27"/>
        <end position="49"/>
    </location>
</feature>
<evidence type="ECO:0000256" key="5">
    <source>
        <dbReference type="ARBA" id="ARBA00023136"/>
    </source>
</evidence>
<dbReference type="PANTHER" id="PTHR23320">
    <property type="entry name" value="MEMBRANE-SPANNING 4-DOMAINS SUBFAMILY A MS4A -RELATED"/>
    <property type="match status" value="1"/>
</dbReference>
<keyword evidence="3 7" id="KW-0812">Transmembrane</keyword>
<feature type="transmembrane region" description="Helical" evidence="7">
    <location>
        <begin position="101"/>
        <end position="125"/>
    </location>
</feature>
<dbReference type="GO" id="GO:0016020">
    <property type="term" value="C:membrane"/>
    <property type="evidence" value="ECO:0007669"/>
    <property type="project" value="UniProtKB-SubCell"/>
</dbReference>
<accession>A0A1S3KCY4</accession>
<dbReference type="Pfam" id="PF04103">
    <property type="entry name" value="CD20"/>
    <property type="match status" value="1"/>
</dbReference>
<feature type="transmembrane region" description="Helical" evidence="7">
    <location>
        <begin position="230"/>
        <end position="250"/>
    </location>
</feature>
<evidence type="ECO:0000256" key="3">
    <source>
        <dbReference type="ARBA" id="ARBA00022692"/>
    </source>
</evidence>
<evidence type="ECO:0000313" key="9">
    <source>
        <dbReference type="RefSeq" id="XP_013420357.1"/>
    </source>
</evidence>
<keyword evidence="8" id="KW-1185">Reference proteome</keyword>
<evidence type="ECO:0000256" key="7">
    <source>
        <dbReference type="SAM" id="Phobius"/>
    </source>
</evidence>
<dbReference type="GeneID" id="106180777"/>
<organism evidence="8 9">
    <name type="scientific">Lingula anatina</name>
    <name type="common">Brachiopod</name>
    <name type="synonym">Lingula unguis</name>
    <dbReference type="NCBI Taxonomy" id="7574"/>
    <lineage>
        <taxon>Eukaryota</taxon>
        <taxon>Metazoa</taxon>
        <taxon>Spiralia</taxon>
        <taxon>Lophotrochozoa</taxon>
        <taxon>Brachiopoda</taxon>
        <taxon>Linguliformea</taxon>
        <taxon>Lingulata</taxon>
        <taxon>Lingulida</taxon>
        <taxon>Linguloidea</taxon>
        <taxon>Lingulidae</taxon>
        <taxon>Lingula</taxon>
    </lineage>
</organism>